<dbReference type="InterPro" id="IPR020843">
    <property type="entry name" value="ER"/>
</dbReference>
<dbReference type="Pfam" id="PF00107">
    <property type="entry name" value="ADH_zinc_N"/>
    <property type="match status" value="1"/>
</dbReference>
<sequence>MSEIMRAVEVKGGKGNADALFINPKTPKPVPKENEVVVRVKAFGINRMDIIQRNGLYTPPLGASSTLGLEYSGTIASLGSDAGDGWKIGDSVFGLAYGGAYAEYVAVNVKSLIRKPASLTDVEACSLPQTWMTAAQALHMVLNVDKGKTCLWHAGASGVGIAGIQLARLAGANAVYATAGTDEKCDYITSRIGADAAFNYKTQDWVEEIKRATGNLGVDYIFDFIGQDYFQKNLEVAAQGGSIAILAFLSGSKIPDGDVSKLLYKHLTVKGSSLRGRDLAYQSQLRDRLESYMPAFEKGDLRIIVDKVFPWEEIVGAHEYMEAANNTGKIVCTVS</sequence>
<dbReference type="Pfam" id="PF08240">
    <property type="entry name" value="ADH_N"/>
    <property type="match status" value="1"/>
</dbReference>
<dbReference type="PANTHER" id="PTHR48106:SF18">
    <property type="entry name" value="QUINONE OXIDOREDUCTASE PIG3"/>
    <property type="match status" value="1"/>
</dbReference>
<dbReference type="InterPro" id="IPR014189">
    <property type="entry name" value="Quinone_OxRdtase_PIG3"/>
</dbReference>
<dbReference type="GO" id="GO:0016651">
    <property type="term" value="F:oxidoreductase activity, acting on NAD(P)H"/>
    <property type="evidence" value="ECO:0007669"/>
    <property type="project" value="TreeGrafter"/>
</dbReference>
<dbReference type="SMART" id="SM00829">
    <property type="entry name" value="PKS_ER"/>
    <property type="match status" value="1"/>
</dbReference>
<reference evidence="4" key="1">
    <citation type="submission" date="2015-01" db="EMBL/GenBank/DDBJ databases">
        <authorList>
            <person name="Durling Mikael"/>
        </authorList>
    </citation>
    <scope>NUCLEOTIDE SEQUENCE</scope>
</reference>
<keyword evidence="2" id="KW-0560">Oxidoreductase</keyword>
<dbReference type="CDD" id="cd05276">
    <property type="entry name" value="p53_inducible_oxidoreductase"/>
    <property type="match status" value="1"/>
</dbReference>
<protein>
    <recommendedName>
        <fullName evidence="3">Enoyl reductase (ER) domain-containing protein</fullName>
    </recommendedName>
</protein>
<dbReference type="SUPFAM" id="SSF51735">
    <property type="entry name" value="NAD(P)-binding Rossmann-fold domains"/>
    <property type="match status" value="1"/>
</dbReference>
<dbReference type="NCBIfam" id="TIGR02824">
    <property type="entry name" value="quinone_pig3"/>
    <property type="match status" value="1"/>
</dbReference>
<gene>
    <name evidence="4" type="ORF">BN869_000011771_1</name>
</gene>
<dbReference type="InterPro" id="IPR011032">
    <property type="entry name" value="GroES-like_sf"/>
</dbReference>
<dbReference type="Gene3D" id="3.90.180.10">
    <property type="entry name" value="Medium-chain alcohol dehydrogenases, catalytic domain"/>
    <property type="match status" value="1"/>
</dbReference>
<name>A0A0B7KDU5_BIOOC</name>
<feature type="domain" description="Enoyl reductase (ER)" evidence="3">
    <location>
        <begin position="15"/>
        <end position="332"/>
    </location>
</feature>
<dbReference type="InterPro" id="IPR013149">
    <property type="entry name" value="ADH-like_C"/>
</dbReference>
<dbReference type="InterPro" id="IPR036291">
    <property type="entry name" value="NAD(P)-bd_dom_sf"/>
</dbReference>
<dbReference type="AlphaFoldDB" id="A0A0B7KDU5"/>
<dbReference type="Gene3D" id="3.40.50.720">
    <property type="entry name" value="NAD(P)-binding Rossmann-like Domain"/>
    <property type="match status" value="1"/>
</dbReference>
<dbReference type="SUPFAM" id="SSF50129">
    <property type="entry name" value="GroES-like"/>
    <property type="match status" value="1"/>
</dbReference>
<dbReference type="GO" id="GO:0070402">
    <property type="term" value="F:NADPH binding"/>
    <property type="evidence" value="ECO:0007669"/>
    <property type="project" value="TreeGrafter"/>
</dbReference>
<organism evidence="4">
    <name type="scientific">Bionectria ochroleuca</name>
    <name type="common">Gliocladium roseum</name>
    <dbReference type="NCBI Taxonomy" id="29856"/>
    <lineage>
        <taxon>Eukaryota</taxon>
        <taxon>Fungi</taxon>
        <taxon>Dikarya</taxon>
        <taxon>Ascomycota</taxon>
        <taxon>Pezizomycotina</taxon>
        <taxon>Sordariomycetes</taxon>
        <taxon>Hypocreomycetidae</taxon>
        <taxon>Hypocreales</taxon>
        <taxon>Bionectriaceae</taxon>
        <taxon>Clonostachys</taxon>
    </lineage>
</organism>
<dbReference type="InterPro" id="IPR013154">
    <property type="entry name" value="ADH-like_N"/>
</dbReference>
<evidence type="ECO:0000256" key="1">
    <source>
        <dbReference type="ARBA" id="ARBA00022857"/>
    </source>
</evidence>
<proteinExistence type="predicted"/>
<dbReference type="PANTHER" id="PTHR48106">
    <property type="entry name" value="QUINONE OXIDOREDUCTASE PIG3-RELATED"/>
    <property type="match status" value="1"/>
</dbReference>
<dbReference type="EMBL" id="CDPU01000056">
    <property type="protein sequence ID" value="CEO55713.1"/>
    <property type="molecule type" value="Genomic_DNA"/>
</dbReference>
<accession>A0A0B7KDU5</accession>
<evidence type="ECO:0000259" key="3">
    <source>
        <dbReference type="SMART" id="SM00829"/>
    </source>
</evidence>
<evidence type="ECO:0000313" key="4">
    <source>
        <dbReference type="EMBL" id="CEO55713.1"/>
    </source>
</evidence>
<keyword evidence="1" id="KW-0521">NADP</keyword>
<evidence type="ECO:0000256" key="2">
    <source>
        <dbReference type="ARBA" id="ARBA00023002"/>
    </source>
</evidence>